<dbReference type="SUPFAM" id="SSF51120">
    <property type="entry name" value="beta-Roll"/>
    <property type="match status" value="3"/>
</dbReference>
<keyword evidence="6" id="KW-1185">Reference proteome</keyword>
<dbReference type="Proteomes" id="UP000003781">
    <property type="component" value="Unassembled WGS sequence"/>
</dbReference>
<organism evidence="5 6">
    <name type="scientific">Crocosphaera chwakensis CCY0110</name>
    <dbReference type="NCBI Taxonomy" id="391612"/>
    <lineage>
        <taxon>Bacteria</taxon>
        <taxon>Bacillati</taxon>
        <taxon>Cyanobacteriota</taxon>
        <taxon>Cyanophyceae</taxon>
        <taxon>Oscillatoriophycideae</taxon>
        <taxon>Chroococcales</taxon>
        <taxon>Aphanothecaceae</taxon>
        <taxon>Crocosphaera</taxon>
        <taxon>Crocosphaera chwakensis</taxon>
    </lineage>
</organism>
<evidence type="ECO:0000259" key="4">
    <source>
        <dbReference type="PROSITE" id="PS50268"/>
    </source>
</evidence>
<dbReference type="Pfam" id="PF00028">
    <property type="entry name" value="Cadherin"/>
    <property type="match status" value="1"/>
</dbReference>
<dbReference type="Gene3D" id="2.60.40.60">
    <property type="entry name" value="Cadherins"/>
    <property type="match status" value="1"/>
</dbReference>
<dbReference type="AlphaFoldDB" id="A3IRF3"/>
<dbReference type="Gene3D" id="2.150.10.10">
    <property type="entry name" value="Serralysin-like metalloprotease, C-terminal"/>
    <property type="match status" value="3"/>
</dbReference>
<dbReference type="PRINTS" id="PR00313">
    <property type="entry name" value="CABNDNGRPT"/>
</dbReference>
<dbReference type="PANTHER" id="PTHR38340:SF1">
    <property type="entry name" value="S-LAYER PROTEIN"/>
    <property type="match status" value="1"/>
</dbReference>
<dbReference type="PROSITE" id="PS50268">
    <property type="entry name" value="CADHERIN_2"/>
    <property type="match status" value="1"/>
</dbReference>
<protein>
    <recommendedName>
        <fullName evidence="4">Cadherin domain-containing protein</fullName>
    </recommendedName>
</protein>
<dbReference type="GO" id="GO:0005509">
    <property type="term" value="F:calcium ion binding"/>
    <property type="evidence" value="ECO:0007669"/>
    <property type="project" value="InterPro"/>
</dbReference>
<evidence type="ECO:0000256" key="2">
    <source>
        <dbReference type="ARBA" id="ARBA00022525"/>
    </source>
</evidence>
<feature type="domain" description="Cadherin" evidence="4">
    <location>
        <begin position="652"/>
        <end position="752"/>
    </location>
</feature>
<keyword evidence="2" id="KW-0964">Secreted</keyword>
<dbReference type="InterPro" id="IPR015919">
    <property type="entry name" value="Cadherin-like_sf"/>
</dbReference>
<name>A3IRF3_9CHRO</name>
<dbReference type="GO" id="GO:0005576">
    <property type="term" value="C:extracellular region"/>
    <property type="evidence" value="ECO:0007669"/>
    <property type="project" value="UniProtKB-SubCell"/>
</dbReference>
<gene>
    <name evidence="5" type="ORF">CY0110_21245</name>
</gene>
<dbReference type="InterPro" id="IPR002126">
    <property type="entry name" value="Cadherin-like_dom"/>
</dbReference>
<dbReference type="Pfam" id="PF00353">
    <property type="entry name" value="HemolysinCabind"/>
    <property type="match status" value="3"/>
</dbReference>
<dbReference type="eggNOG" id="COG2931">
    <property type="taxonomic scope" value="Bacteria"/>
</dbReference>
<reference evidence="5 6" key="1">
    <citation type="submission" date="2007-03" db="EMBL/GenBank/DDBJ databases">
        <authorList>
            <person name="Stal L."/>
            <person name="Ferriera S."/>
            <person name="Johnson J."/>
            <person name="Kravitz S."/>
            <person name="Beeson K."/>
            <person name="Sutton G."/>
            <person name="Rogers Y.-H."/>
            <person name="Friedman R."/>
            <person name="Frazier M."/>
            <person name="Venter J.C."/>
        </authorList>
    </citation>
    <scope>NUCLEOTIDE SEQUENCE [LARGE SCALE GENOMIC DNA]</scope>
    <source>
        <strain evidence="5 6">CCY0110</strain>
    </source>
</reference>
<evidence type="ECO:0000256" key="3">
    <source>
        <dbReference type="SAM" id="MobiDB-lite"/>
    </source>
</evidence>
<dbReference type="EMBL" id="AAXW01000018">
    <property type="protein sequence ID" value="EAZ90955.1"/>
    <property type="molecule type" value="Genomic_DNA"/>
</dbReference>
<dbReference type="GO" id="GO:0016020">
    <property type="term" value="C:membrane"/>
    <property type="evidence" value="ECO:0007669"/>
    <property type="project" value="InterPro"/>
</dbReference>
<dbReference type="GO" id="GO:0007156">
    <property type="term" value="P:homophilic cell adhesion via plasma membrane adhesion molecules"/>
    <property type="evidence" value="ECO:0007669"/>
    <property type="project" value="InterPro"/>
</dbReference>
<comment type="caution">
    <text evidence="5">The sequence shown here is derived from an EMBL/GenBank/DDBJ whole genome shotgun (WGS) entry which is preliminary data.</text>
</comment>
<dbReference type="OrthoDB" id="416366at2"/>
<evidence type="ECO:0000313" key="5">
    <source>
        <dbReference type="EMBL" id="EAZ90955.1"/>
    </source>
</evidence>
<dbReference type="RefSeq" id="WP_008275963.1">
    <property type="nucleotide sequence ID" value="NZ_AAXW01000018.1"/>
</dbReference>
<proteinExistence type="predicted"/>
<dbReference type="CDD" id="cd11304">
    <property type="entry name" value="Cadherin_repeat"/>
    <property type="match status" value="1"/>
</dbReference>
<feature type="region of interest" description="Disordered" evidence="3">
    <location>
        <begin position="313"/>
        <end position="336"/>
    </location>
</feature>
<dbReference type="SMART" id="SM00112">
    <property type="entry name" value="CA"/>
    <property type="match status" value="1"/>
</dbReference>
<sequence length="868" mass="92561">MSSNYFVSIIGVIAELGNQELLASLEQAILLSQTQLQEFASESEFQEKMVVPFGNYSQNLTKLSNLQLAWSEGDFSSFPTIEVRYQSELNGAVGAYSASNGVIYLAYKYLQQVRSVEGLARLFLEEYGHHVDVLLNGSEDSEGDEGAIFSALVMGEDLSTEGLAQLKAEDDHGVVNIDGEMVAVEMATFTGTAGDDNITGTAENDVIDGLGGNDTLDGAGGSNTIRGGDGDDVIINIFGSVNGGEGNDTLNLDYTNATHPNFVNGFGIDNPSNTQIFTRSGNLFLLSYANFEQINITGTSLNDVLTGIDRSGNSSLNGGQGNDTLRGEAGDVLDGGAGEDSLDLNLSNATNTINWTLDLSNTDSQLQGDSNTQAKNFELIGSITTGDGDDNIILSGEDDAVTINTGLGNDTVTLIHDGGVITGSVNGGEGNDTLNLDYTNATHPNFVNGFGIDNPSNTQIFTRSGNSFLLSYSNFEQLNITGTNLNDDLRGFAGNDTLNGGEGNDALNGGDGNDRISGVNAGNALPGINEIDRLTGGIGADAFILGDIANPYYDDDNNTTSGLTDYALITDLNVVEDTIQLNGTTADYSLVDTTIGSISGTGIYLNKPNGEPNELIALLQGITGLDINSNVFVFVDENNEAPTDISLSNNNVDENEPINTTVGTFTTTDPDTGETFTYSLVSGTGDTDNNLFTIDGNTLKTNSIFDFEAQNSYSIRVQTRDSANNTYSEAFTININDLVDELIINLNETPQSKPLQTYGDASVNNGNSLPQDTSQAVVTYLDNGNQVQLNNNAWKSWDLGNYNITDNTVLTFQFRSDSEGEIQGIGFDNNDNVFDTPNTLFQLFGTQTWNVSNQTFNNYSNSHSHEVQ</sequence>
<evidence type="ECO:0000313" key="6">
    <source>
        <dbReference type="Proteomes" id="UP000003781"/>
    </source>
</evidence>
<dbReference type="InterPro" id="IPR018511">
    <property type="entry name" value="Hemolysin-typ_Ca-bd_CS"/>
</dbReference>
<accession>A3IRF3</accession>
<dbReference type="eggNOG" id="COG5276">
    <property type="taxonomic scope" value="Bacteria"/>
</dbReference>
<dbReference type="PROSITE" id="PS00330">
    <property type="entry name" value="HEMOLYSIN_CALCIUM"/>
    <property type="match status" value="2"/>
</dbReference>
<comment type="subcellular location">
    <subcellularLocation>
        <location evidence="1">Secreted</location>
    </subcellularLocation>
</comment>
<evidence type="ECO:0000256" key="1">
    <source>
        <dbReference type="ARBA" id="ARBA00004613"/>
    </source>
</evidence>
<dbReference type="InterPro" id="IPR001343">
    <property type="entry name" value="Hemolysn_Ca-bd"/>
</dbReference>
<dbReference type="SUPFAM" id="SSF49313">
    <property type="entry name" value="Cadherin-like"/>
    <property type="match status" value="1"/>
</dbReference>
<dbReference type="InterPro" id="IPR011049">
    <property type="entry name" value="Serralysin-like_metalloprot_C"/>
</dbReference>
<dbReference type="InterPro" id="IPR050557">
    <property type="entry name" value="RTX_toxin/Mannuronan_C5-epim"/>
</dbReference>
<dbReference type="PANTHER" id="PTHR38340">
    <property type="entry name" value="S-LAYER PROTEIN"/>
    <property type="match status" value="1"/>
</dbReference>